<dbReference type="FunFam" id="1.10.260.100:FF:000008">
    <property type="entry name" value="Protein TIC 40, chloroplastic"/>
    <property type="match status" value="1"/>
</dbReference>
<evidence type="ECO:0000256" key="9">
    <source>
        <dbReference type="ARBA" id="ARBA00022989"/>
    </source>
</evidence>
<dbReference type="Gene3D" id="1.10.2020.20">
    <property type="match status" value="1"/>
</dbReference>
<dbReference type="InterPro" id="IPR006636">
    <property type="entry name" value="STI1_HS-bd"/>
</dbReference>
<evidence type="ECO:0000256" key="1">
    <source>
        <dbReference type="ARBA" id="ARBA00022448"/>
    </source>
</evidence>
<dbReference type="SUPFAM" id="SSF51735">
    <property type="entry name" value="NAD(P)-binding Rossmann-fold domains"/>
    <property type="match status" value="1"/>
</dbReference>
<evidence type="ECO:0000256" key="11">
    <source>
        <dbReference type="ARBA" id="ARBA00023136"/>
    </source>
</evidence>
<keyword evidence="1" id="KW-0813">Transport</keyword>
<protein>
    <recommendedName>
        <fullName evidence="14">Protein TIC 40, chloroplastic</fullName>
    </recommendedName>
    <alternativeName>
        <fullName evidence="15">Translocon at the inner envelope membrane of chloroplasts 40</fullName>
    </alternativeName>
</protein>
<evidence type="ECO:0000256" key="8">
    <source>
        <dbReference type="ARBA" id="ARBA00022946"/>
    </source>
</evidence>
<keyword evidence="10" id="KW-0560">Oxidoreductase</keyword>
<dbReference type="GO" id="GO:0051287">
    <property type="term" value="F:NAD binding"/>
    <property type="evidence" value="ECO:0007669"/>
    <property type="project" value="InterPro"/>
</dbReference>
<keyword evidence="8" id="KW-0809">Transit peptide</keyword>
<evidence type="ECO:0000256" key="13">
    <source>
        <dbReference type="ARBA" id="ARBA00060470"/>
    </source>
</evidence>
<feature type="compositionally biased region" description="Basic and acidic residues" evidence="16">
    <location>
        <begin position="157"/>
        <end position="168"/>
    </location>
</feature>
<dbReference type="Proteomes" id="UP000325081">
    <property type="component" value="Unassembled WGS sequence"/>
</dbReference>
<dbReference type="GO" id="GO:0009658">
    <property type="term" value="P:chloroplast organization"/>
    <property type="evidence" value="ECO:0007669"/>
    <property type="project" value="TreeGrafter"/>
</dbReference>
<evidence type="ECO:0000256" key="16">
    <source>
        <dbReference type="SAM" id="MobiDB-lite"/>
    </source>
</evidence>
<evidence type="ECO:0000256" key="2">
    <source>
        <dbReference type="ARBA" id="ARBA00022528"/>
    </source>
</evidence>
<dbReference type="InterPro" id="IPR041243">
    <property type="entry name" value="STI1/HOP_DP"/>
</dbReference>
<dbReference type="Gene3D" id="1.10.260.100">
    <property type="match status" value="1"/>
</dbReference>
<dbReference type="SUPFAM" id="SSF52283">
    <property type="entry name" value="Formate/glycerate dehydrogenase catalytic domain-like"/>
    <property type="match status" value="1"/>
</dbReference>
<sequence>MENLGLVSSHRVVLGVYPNPRSSIIPGKPFVGLPRLIRKSGNNGGPKRPGSSFVVLSLFGGSKPTKTIASDDPIKFSLMQKYAMEQAFKTMSQQMNTQNNPFGNAAFSPGSTLFPFPPPATNPPSSDAFKTSTPMTSQAVTVDVPATKVEDPPSIPAKEKVVEPEGPKKSAFVDISPDETLQKNDFENFKESVQKTSQNGTTSNQRTPASKGPSTSEKAPLLSVEALEKMMEDPTVQQMVYPYLPEEMRNPTTFKWMLQNPQYRQQLQDMLNNMGGSPEWDNRMMDSLKNFDLSSPEIKQQFDQIGLTPEEVISKIMANPDVAMAFQNPRVQAAIMDCSQNPLSIAKYQNDKEVRVHQSFSCALMHRAAPLFKLLKHGLDRGGHGGVTFTARRTSIHEILFQSARSQSYCSSVSMRKFQDMTGDSGESITRVLFCGPYFPGSHNFTREYLQSYPFIQVDVVPFDDVPDVIGKYDICIVKNMKLTSDIIARASKMKLIMQFGVGIEGVDLSAASSHEIKVGRIPSHDTGNAHSCAEMSVYLMLGLLRKQNEIQVAVKEKNLGSPMGDTLLGKTIFILGFGNIGIHLAKLLRPFGVKIIATKRSWPSSSPCSGQPNSYIGNGTYDDLVDEKGTHEDILKFASRADIVVCCLTMNSETVGIVNKTFISSMKKGALLINIARGGLLDYEAVLNNLKSGHLGGLGTDVAWIEPFDPNDPILKLPNVIYTNHIAGVTKWAYNVMAKVVGDVALQLHAGTPVKALTGIEIVN</sequence>
<dbReference type="InterPro" id="IPR036291">
    <property type="entry name" value="NAD(P)-bd_dom_sf"/>
</dbReference>
<evidence type="ECO:0000256" key="12">
    <source>
        <dbReference type="ARBA" id="ARBA00056414"/>
    </source>
</evidence>
<feature type="domain" description="STI1" evidence="17">
    <location>
        <begin position="233"/>
        <end position="267"/>
    </location>
</feature>
<evidence type="ECO:0000313" key="19">
    <source>
        <dbReference type="Proteomes" id="UP000325081"/>
    </source>
</evidence>
<dbReference type="PANTHER" id="PTHR47296:SF1">
    <property type="entry name" value="PROTEIN TIC 40, CHLOROPLASTIC"/>
    <property type="match status" value="1"/>
</dbReference>
<evidence type="ECO:0000256" key="5">
    <source>
        <dbReference type="ARBA" id="ARBA00022737"/>
    </source>
</evidence>
<dbReference type="InterPro" id="IPR029753">
    <property type="entry name" value="D-isomer_DH_CS"/>
</dbReference>
<reference evidence="19" key="1">
    <citation type="journal article" date="2019" name="Curr. Biol.">
        <title>Genome Sequence of Striga asiatica Provides Insight into the Evolution of Plant Parasitism.</title>
        <authorList>
            <person name="Yoshida S."/>
            <person name="Kim S."/>
            <person name="Wafula E.K."/>
            <person name="Tanskanen J."/>
            <person name="Kim Y.M."/>
            <person name="Honaas L."/>
            <person name="Yang Z."/>
            <person name="Spallek T."/>
            <person name="Conn C.E."/>
            <person name="Ichihashi Y."/>
            <person name="Cheong K."/>
            <person name="Cui S."/>
            <person name="Der J.P."/>
            <person name="Gundlach H."/>
            <person name="Jiao Y."/>
            <person name="Hori C."/>
            <person name="Ishida J.K."/>
            <person name="Kasahara H."/>
            <person name="Kiba T."/>
            <person name="Kim M.S."/>
            <person name="Koo N."/>
            <person name="Laohavisit A."/>
            <person name="Lee Y.H."/>
            <person name="Lumba S."/>
            <person name="McCourt P."/>
            <person name="Mortimer J.C."/>
            <person name="Mutuku J.M."/>
            <person name="Nomura T."/>
            <person name="Sasaki-Sekimoto Y."/>
            <person name="Seto Y."/>
            <person name="Wang Y."/>
            <person name="Wakatake T."/>
            <person name="Sakakibara H."/>
            <person name="Demura T."/>
            <person name="Yamaguchi S."/>
            <person name="Yoneyama K."/>
            <person name="Manabe R.I."/>
            <person name="Nelson D.C."/>
            <person name="Schulman A.H."/>
            <person name="Timko M.P."/>
            <person name="dePamphilis C.W."/>
            <person name="Choi D."/>
            <person name="Shirasu K."/>
        </authorList>
    </citation>
    <scope>NUCLEOTIDE SEQUENCE [LARGE SCALE GENOMIC DNA]</scope>
    <source>
        <strain evidence="19">cv. UVA1</strain>
    </source>
</reference>
<evidence type="ECO:0000256" key="10">
    <source>
        <dbReference type="ARBA" id="ARBA00023002"/>
    </source>
</evidence>
<dbReference type="Gene3D" id="3.40.50.720">
    <property type="entry name" value="NAD(P)-binding Rossmann-like Domain"/>
    <property type="match status" value="2"/>
</dbReference>
<evidence type="ECO:0000256" key="15">
    <source>
        <dbReference type="ARBA" id="ARBA00082202"/>
    </source>
</evidence>
<feature type="region of interest" description="Disordered" evidence="16">
    <location>
        <begin position="143"/>
        <end position="218"/>
    </location>
</feature>
<dbReference type="PROSITE" id="PS00671">
    <property type="entry name" value="D_2_HYDROXYACID_DH_3"/>
    <property type="match status" value="1"/>
</dbReference>
<keyword evidence="7" id="KW-0653">Protein transport</keyword>
<dbReference type="GO" id="GO:0016616">
    <property type="term" value="F:oxidoreductase activity, acting on the CH-OH group of donors, NAD or NADP as acceptor"/>
    <property type="evidence" value="ECO:0007669"/>
    <property type="project" value="InterPro"/>
</dbReference>
<dbReference type="CDD" id="cd12175">
    <property type="entry name" value="2-Hacid_dh_11"/>
    <property type="match status" value="1"/>
</dbReference>
<keyword evidence="4" id="KW-0812">Transmembrane</keyword>
<dbReference type="OrthoDB" id="9991913at2759"/>
<evidence type="ECO:0000256" key="3">
    <source>
        <dbReference type="ARBA" id="ARBA00022640"/>
    </source>
</evidence>
<dbReference type="Pfam" id="PF02826">
    <property type="entry name" value="2-Hacid_dh_C"/>
    <property type="match status" value="1"/>
</dbReference>
<keyword evidence="5" id="KW-0677">Repeat</keyword>
<dbReference type="GO" id="GO:0045037">
    <property type="term" value="P:protein import into chloroplast stroma"/>
    <property type="evidence" value="ECO:0007669"/>
    <property type="project" value="TreeGrafter"/>
</dbReference>
<dbReference type="Pfam" id="PF17830">
    <property type="entry name" value="STI1-HOP_DP"/>
    <property type="match status" value="1"/>
</dbReference>
<evidence type="ECO:0000256" key="7">
    <source>
        <dbReference type="ARBA" id="ARBA00022927"/>
    </source>
</evidence>
<keyword evidence="2" id="KW-0150">Chloroplast</keyword>
<comment type="subcellular location">
    <subcellularLocation>
        <location evidence="13">Plastid</location>
        <location evidence="13">Chloroplast inner membrane</location>
        <topology evidence="13">Single-pass membrane protein</topology>
    </subcellularLocation>
</comment>
<comment type="function">
    <text evidence="12">Involved in protein precursor import into chloroplasts. Part of the motor complex consisting of a co-chaperone (TIC40) and a chaperone (HSP93) associated with the import channel (TIC110). Causes the release of bound transit peptides from TIC110 and stimulates ATP hydrolysis by HSP93. Involved in reinsertion of proteins from the chloroplast stroma into the inner membrane.</text>
</comment>
<feature type="domain" description="STI1" evidence="17">
    <location>
        <begin position="309"/>
        <end position="348"/>
    </location>
</feature>
<keyword evidence="6" id="KW-1001">Plastid inner membrane</keyword>
<keyword evidence="9" id="KW-1133">Transmembrane helix</keyword>
<dbReference type="Pfam" id="PF00389">
    <property type="entry name" value="2-Hacid_dh"/>
    <property type="match status" value="1"/>
</dbReference>
<feature type="compositionally biased region" description="Basic and acidic residues" evidence="16">
    <location>
        <begin position="180"/>
        <end position="193"/>
    </location>
</feature>
<evidence type="ECO:0000256" key="4">
    <source>
        <dbReference type="ARBA" id="ARBA00022692"/>
    </source>
</evidence>
<evidence type="ECO:0000259" key="17">
    <source>
        <dbReference type="SMART" id="SM00727"/>
    </source>
</evidence>
<comment type="caution">
    <text evidence="18">The sequence shown here is derived from an EMBL/GenBank/DDBJ whole genome shotgun (WGS) entry which is preliminary data.</text>
</comment>
<dbReference type="GO" id="GO:0009535">
    <property type="term" value="C:chloroplast thylakoid membrane"/>
    <property type="evidence" value="ECO:0007669"/>
    <property type="project" value="TreeGrafter"/>
</dbReference>
<accession>A0A5A7Q0Q4</accession>
<dbReference type="EMBL" id="BKCP01005516">
    <property type="protein sequence ID" value="GER38690.1"/>
    <property type="molecule type" value="Genomic_DNA"/>
</dbReference>
<name>A0A5A7Q0Q4_STRAF</name>
<keyword evidence="3" id="KW-0934">Plastid</keyword>
<evidence type="ECO:0000256" key="14">
    <source>
        <dbReference type="ARBA" id="ARBA00070821"/>
    </source>
</evidence>
<keyword evidence="11" id="KW-0472">Membrane</keyword>
<gene>
    <name evidence="18" type="ORF">STAS_15217</name>
</gene>
<dbReference type="SMART" id="SM00727">
    <property type="entry name" value="STI1"/>
    <property type="match status" value="2"/>
</dbReference>
<dbReference type="InterPro" id="IPR006140">
    <property type="entry name" value="D-isomer_DH_NAD-bd"/>
</dbReference>
<keyword evidence="19" id="KW-1185">Reference proteome</keyword>
<dbReference type="InterPro" id="IPR038108">
    <property type="entry name" value="RPN13_DEUBAD_sf"/>
</dbReference>
<feature type="compositionally biased region" description="Polar residues" evidence="16">
    <location>
        <begin position="194"/>
        <end position="217"/>
    </location>
</feature>
<dbReference type="PANTHER" id="PTHR47296">
    <property type="entry name" value="PROTEIN TIC 40, CHLOROPLASTIC"/>
    <property type="match status" value="1"/>
</dbReference>
<dbReference type="AlphaFoldDB" id="A0A5A7Q0Q4"/>
<proteinExistence type="predicted"/>
<dbReference type="GO" id="GO:0009706">
    <property type="term" value="C:chloroplast inner membrane"/>
    <property type="evidence" value="ECO:0007669"/>
    <property type="project" value="UniProtKB-SubCell"/>
</dbReference>
<evidence type="ECO:0000313" key="18">
    <source>
        <dbReference type="EMBL" id="GER38690.1"/>
    </source>
</evidence>
<organism evidence="18 19">
    <name type="scientific">Striga asiatica</name>
    <name type="common">Asiatic witchweed</name>
    <name type="synonym">Buchnera asiatica</name>
    <dbReference type="NCBI Taxonomy" id="4170"/>
    <lineage>
        <taxon>Eukaryota</taxon>
        <taxon>Viridiplantae</taxon>
        <taxon>Streptophyta</taxon>
        <taxon>Embryophyta</taxon>
        <taxon>Tracheophyta</taxon>
        <taxon>Spermatophyta</taxon>
        <taxon>Magnoliopsida</taxon>
        <taxon>eudicotyledons</taxon>
        <taxon>Gunneridae</taxon>
        <taxon>Pentapetalae</taxon>
        <taxon>asterids</taxon>
        <taxon>lamiids</taxon>
        <taxon>Lamiales</taxon>
        <taxon>Orobanchaceae</taxon>
        <taxon>Buchnereae</taxon>
        <taxon>Striga</taxon>
    </lineage>
</organism>
<dbReference type="FunFam" id="3.40.50.720:FF:000291">
    <property type="entry name" value="Phosphoglycerate dehydrogenase, putative, 33424-31403"/>
    <property type="match status" value="1"/>
</dbReference>
<dbReference type="InterPro" id="IPR006139">
    <property type="entry name" value="D-isomer_2_OHA_DH_cat_dom"/>
</dbReference>
<evidence type="ECO:0000256" key="6">
    <source>
        <dbReference type="ARBA" id="ARBA00022780"/>
    </source>
</evidence>